<evidence type="ECO:0000313" key="3">
    <source>
        <dbReference type="Proteomes" id="UP000784294"/>
    </source>
</evidence>
<evidence type="ECO:0000256" key="1">
    <source>
        <dbReference type="SAM" id="MobiDB-lite"/>
    </source>
</evidence>
<organism evidence="2 3">
    <name type="scientific">Protopolystoma xenopodis</name>
    <dbReference type="NCBI Taxonomy" id="117903"/>
    <lineage>
        <taxon>Eukaryota</taxon>
        <taxon>Metazoa</taxon>
        <taxon>Spiralia</taxon>
        <taxon>Lophotrochozoa</taxon>
        <taxon>Platyhelminthes</taxon>
        <taxon>Monogenea</taxon>
        <taxon>Polyopisthocotylea</taxon>
        <taxon>Polystomatidea</taxon>
        <taxon>Polystomatidae</taxon>
        <taxon>Protopolystoma</taxon>
    </lineage>
</organism>
<gene>
    <name evidence="2" type="ORF">PXEA_LOCUS29231</name>
</gene>
<dbReference type="EMBL" id="CAAALY010250693">
    <property type="protein sequence ID" value="VEL35791.1"/>
    <property type="molecule type" value="Genomic_DNA"/>
</dbReference>
<feature type="compositionally biased region" description="Basic residues" evidence="1">
    <location>
        <begin position="51"/>
        <end position="61"/>
    </location>
</feature>
<proteinExistence type="predicted"/>
<name>A0A3S5AFL4_9PLAT</name>
<feature type="region of interest" description="Disordered" evidence="1">
    <location>
        <begin position="1"/>
        <end position="61"/>
    </location>
</feature>
<dbReference type="Proteomes" id="UP000784294">
    <property type="component" value="Unassembled WGS sequence"/>
</dbReference>
<protein>
    <submittedName>
        <fullName evidence="2">Uncharacterized protein</fullName>
    </submittedName>
</protein>
<accession>A0A3S5AFL4</accession>
<evidence type="ECO:0000313" key="2">
    <source>
        <dbReference type="EMBL" id="VEL35791.1"/>
    </source>
</evidence>
<sequence>MHKGTLACSTSPHSDNPLALGRCGEEEDMSSRSRRPLRPRPQSVLDGGLGKKNRSLLRRPF</sequence>
<keyword evidence="3" id="KW-1185">Reference proteome</keyword>
<comment type="caution">
    <text evidence="2">The sequence shown here is derived from an EMBL/GenBank/DDBJ whole genome shotgun (WGS) entry which is preliminary data.</text>
</comment>
<reference evidence="2" key="1">
    <citation type="submission" date="2018-11" db="EMBL/GenBank/DDBJ databases">
        <authorList>
            <consortium name="Pathogen Informatics"/>
        </authorList>
    </citation>
    <scope>NUCLEOTIDE SEQUENCE</scope>
</reference>
<dbReference type="AlphaFoldDB" id="A0A3S5AFL4"/>